<evidence type="ECO:0000256" key="1">
    <source>
        <dbReference type="SAM" id="Phobius"/>
    </source>
</evidence>
<reference evidence="2 3" key="1">
    <citation type="journal article" date="2018" name="Front. Plant Sci.">
        <title>Red Clover (Trifolium pratense) and Zigzag Clover (T. medium) - A Picture of Genomic Similarities and Differences.</title>
        <authorList>
            <person name="Dluhosova J."/>
            <person name="Istvanek J."/>
            <person name="Nedelnik J."/>
            <person name="Repkova J."/>
        </authorList>
    </citation>
    <scope>NUCLEOTIDE SEQUENCE [LARGE SCALE GENOMIC DNA]</scope>
    <source>
        <strain evidence="3">cv. 10/8</strain>
        <tissue evidence="2">Leaf</tissue>
    </source>
</reference>
<proteinExistence type="predicted"/>
<keyword evidence="1" id="KW-1133">Transmembrane helix</keyword>
<dbReference type="Proteomes" id="UP000265520">
    <property type="component" value="Unassembled WGS sequence"/>
</dbReference>
<name>A0A392RM64_9FABA</name>
<keyword evidence="1" id="KW-0472">Membrane</keyword>
<keyword evidence="1" id="KW-0812">Transmembrane</keyword>
<dbReference type="EMBL" id="LXQA010244165">
    <property type="protein sequence ID" value="MCI37399.1"/>
    <property type="molecule type" value="Genomic_DNA"/>
</dbReference>
<evidence type="ECO:0000313" key="3">
    <source>
        <dbReference type="Proteomes" id="UP000265520"/>
    </source>
</evidence>
<dbReference type="AlphaFoldDB" id="A0A392RM64"/>
<feature type="transmembrane region" description="Helical" evidence="1">
    <location>
        <begin position="58"/>
        <end position="79"/>
    </location>
</feature>
<keyword evidence="3" id="KW-1185">Reference proteome</keyword>
<comment type="caution">
    <text evidence="2">The sequence shown here is derived from an EMBL/GenBank/DDBJ whole genome shotgun (WGS) entry which is preliminary data.</text>
</comment>
<sequence>MSCASVESAELSGIGSGIFSDFPRRTDFGLGEFNIGALLEYCFVRSIQRGVADIVSSWGLLSSVFLAIFFLLGWILVFVCSFTEHFLLIVDVALCSG</sequence>
<accession>A0A392RM64</accession>
<evidence type="ECO:0000313" key="2">
    <source>
        <dbReference type="EMBL" id="MCI37399.1"/>
    </source>
</evidence>
<organism evidence="2 3">
    <name type="scientific">Trifolium medium</name>
    <dbReference type="NCBI Taxonomy" id="97028"/>
    <lineage>
        <taxon>Eukaryota</taxon>
        <taxon>Viridiplantae</taxon>
        <taxon>Streptophyta</taxon>
        <taxon>Embryophyta</taxon>
        <taxon>Tracheophyta</taxon>
        <taxon>Spermatophyta</taxon>
        <taxon>Magnoliopsida</taxon>
        <taxon>eudicotyledons</taxon>
        <taxon>Gunneridae</taxon>
        <taxon>Pentapetalae</taxon>
        <taxon>rosids</taxon>
        <taxon>fabids</taxon>
        <taxon>Fabales</taxon>
        <taxon>Fabaceae</taxon>
        <taxon>Papilionoideae</taxon>
        <taxon>50 kb inversion clade</taxon>
        <taxon>NPAAA clade</taxon>
        <taxon>Hologalegina</taxon>
        <taxon>IRL clade</taxon>
        <taxon>Trifolieae</taxon>
        <taxon>Trifolium</taxon>
    </lineage>
</organism>
<feature type="non-terminal residue" evidence="2">
    <location>
        <position position="97"/>
    </location>
</feature>
<protein>
    <submittedName>
        <fullName evidence="2">Uncharacterized protein</fullName>
    </submittedName>
</protein>